<comment type="caution">
    <text evidence="7">The sequence shown here is derived from an EMBL/GenBank/DDBJ whole genome shotgun (WGS) entry which is preliminary data.</text>
</comment>
<comment type="cofactor">
    <cofactor evidence="1">
        <name>FMN</name>
        <dbReference type="ChEBI" id="CHEBI:58210"/>
    </cofactor>
</comment>
<organism evidence="7 8">
    <name type="scientific">Streptomyces atrovirens</name>
    <dbReference type="NCBI Taxonomy" id="285556"/>
    <lineage>
        <taxon>Bacteria</taxon>
        <taxon>Bacillati</taxon>
        <taxon>Actinomycetota</taxon>
        <taxon>Actinomycetes</taxon>
        <taxon>Kitasatosporales</taxon>
        <taxon>Streptomycetaceae</taxon>
        <taxon>Streptomyces</taxon>
    </lineage>
</organism>
<dbReference type="PANTHER" id="PTHR10578:SF107">
    <property type="entry name" value="2-HYDROXYACID OXIDASE 1"/>
    <property type="match status" value="1"/>
</dbReference>
<dbReference type="InterPro" id="IPR037396">
    <property type="entry name" value="FMN_HAD"/>
</dbReference>
<dbReference type="Proteomes" id="UP001596035">
    <property type="component" value="Unassembled WGS sequence"/>
</dbReference>
<keyword evidence="4 7" id="KW-0560">Oxidoreductase</keyword>
<evidence type="ECO:0000256" key="5">
    <source>
        <dbReference type="ARBA" id="ARBA00024042"/>
    </source>
</evidence>
<evidence type="ECO:0000313" key="7">
    <source>
        <dbReference type="EMBL" id="MFC5243070.1"/>
    </source>
</evidence>
<keyword evidence="2" id="KW-0285">Flavoprotein</keyword>
<name>A0ABW0DYK1_9ACTN</name>
<evidence type="ECO:0000256" key="3">
    <source>
        <dbReference type="ARBA" id="ARBA00022643"/>
    </source>
</evidence>
<dbReference type="InterPro" id="IPR008259">
    <property type="entry name" value="FMN_hydac_DH_AS"/>
</dbReference>
<dbReference type="EMBL" id="JBHSKN010000021">
    <property type="protein sequence ID" value="MFC5243070.1"/>
    <property type="molecule type" value="Genomic_DNA"/>
</dbReference>
<dbReference type="PANTHER" id="PTHR10578">
    <property type="entry name" value="S -2-HYDROXY-ACID OXIDASE-RELATED"/>
    <property type="match status" value="1"/>
</dbReference>
<dbReference type="CDD" id="cd02809">
    <property type="entry name" value="alpha_hydroxyacid_oxid_FMN"/>
    <property type="match status" value="1"/>
</dbReference>
<evidence type="ECO:0000256" key="2">
    <source>
        <dbReference type="ARBA" id="ARBA00022630"/>
    </source>
</evidence>
<proteinExistence type="inferred from homology"/>
<keyword evidence="8" id="KW-1185">Reference proteome</keyword>
<sequence>MAPTTDAGSVADLEPAARERLAGDIWDFIAGGSGDETTLAANRAALDRITLVPHVLRDLSERHTQCELFGFRASVPVAVAPIAYHRLVHPDGEMATARAARRAGVPLTVSTMSSTSLEQVTEAGGTVWFQLYPLRDRQRTRALVRRAEDAGCAALMVTVDVPWMARRPRDIRNSFSLPPHVRAPLLGDEDGAPDARSRVPHASAVAEHTRAAFAPFTWADLAELRRATSLPLIVKGVLAPDDAVRAVEAGADGVVVSNHGGRQLDGAIPTADALGAVCEAVGGRGTVLFDSGVRSGTDVLRALACGADAVLVGRPVLWGLAVEGEAGVHRVLTLLRREFTDALGLAGCPDPAAARELAIWRRPA</sequence>
<dbReference type="SUPFAM" id="SSF51395">
    <property type="entry name" value="FMN-linked oxidoreductases"/>
    <property type="match status" value="1"/>
</dbReference>
<evidence type="ECO:0000313" key="8">
    <source>
        <dbReference type="Proteomes" id="UP001596035"/>
    </source>
</evidence>
<dbReference type="Gene3D" id="3.20.20.70">
    <property type="entry name" value="Aldolase class I"/>
    <property type="match status" value="1"/>
</dbReference>
<dbReference type="PROSITE" id="PS00557">
    <property type="entry name" value="FMN_HYDROXY_ACID_DH_1"/>
    <property type="match status" value="1"/>
</dbReference>
<protein>
    <submittedName>
        <fullName evidence="7">Alpha-hydroxy acid oxidase</fullName>
        <ecNumber evidence="7">1.-.-.-</ecNumber>
    </submittedName>
</protein>
<dbReference type="InterPro" id="IPR000262">
    <property type="entry name" value="FMN-dep_DH"/>
</dbReference>
<dbReference type="EC" id="1.-.-.-" evidence="7"/>
<feature type="domain" description="FMN hydroxy acid dehydrogenase" evidence="6">
    <location>
        <begin position="2"/>
        <end position="364"/>
    </location>
</feature>
<dbReference type="PIRSF" id="PIRSF000138">
    <property type="entry name" value="Al-hdrx_acd_dh"/>
    <property type="match status" value="1"/>
</dbReference>
<comment type="similarity">
    <text evidence="5">Belongs to the FMN-dependent alpha-hydroxy acid dehydrogenase family.</text>
</comment>
<dbReference type="GO" id="GO:0016491">
    <property type="term" value="F:oxidoreductase activity"/>
    <property type="evidence" value="ECO:0007669"/>
    <property type="project" value="UniProtKB-KW"/>
</dbReference>
<dbReference type="PROSITE" id="PS51349">
    <property type="entry name" value="FMN_HYDROXY_ACID_DH_2"/>
    <property type="match status" value="1"/>
</dbReference>
<dbReference type="Pfam" id="PF01070">
    <property type="entry name" value="FMN_dh"/>
    <property type="match status" value="1"/>
</dbReference>
<evidence type="ECO:0000259" key="6">
    <source>
        <dbReference type="PROSITE" id="PS51349"/>
    </source>
</evidence>
<dbReference type="InterPro" id="IPR013785">
    <property type="entry name" value="Aldolase_TIM"/>
</dbReference>
<evidence type="ECO:0000256" key="1">
    <source>
        <dbReference type="ARBA" id="ARBA00001917"/>
    </source>
</evidence>
<evidence type="ECO:0000256" key="4">
    <source>
        <dbReference type="ARBA" id="ARBA00023002"/>
    </source>
</evidence>
<dbReference type="InterPro" id="IPR012133">
    <property type="entry name" value="Alpha-hydoxy_acid_DH_FMN"/>
</dbReference>
<accession>A0ABW0DYK1</accession>
<dbReference type="RefSeq" id="WP_344560008.1">
    <property type="nucleotide sequence ID" value="NZ_BAAATG010000016.1"/>
</dbReference>
<gene>
    <name evidence="7" type="ORF">ACFPWV_24675</name>
</gene>
<keyword evidence="3" id="KW-0288">FMN</keyword>
<reference evidence="8" key="1">
    <citation type="journal article" date="2019" name="Int. J. Syst. Evol. Microbiol.">
        <title>The Global Catalogue of Microorganisms (GCM) 10K type strain sequencing project: providing services to taxonomists for standard genome sequencing and annotation.</title>
        <authorList>
            <consortium name="The Broad Institute Genomics Platform"/>
            <consortium name="The Broad Institute Genome Sequencing Center for Infectious Disease"/>
            <person name="Wu L."/>
            <person name="Ma J."/>
        </authorList>
    </citation>
    <scope>NUCLEOTIDE SEQUENCE [LARGE SCALE GENOMIC DNA]</scope>
    <source>
        <strain evidence="8">CGMCC 4.7131</strain>
    </source>
</reference>